<dbReference type="PROSITE" id="PS00070">
    <property type="entry name" value="ALDEHYDE_DEHYDR_CYS"/>
    <property type="match status" value="1"/>
</dbReference>
<dbReference type="InterPro" id="IPR053404">
    <property type="entry name" value="Lactaldehyde_DH"/>
</dbReference>
<evidence type="ECO:0000259" key="11">
    <source>
        <dbReference type="Pfam" id="PF00171"/>
    </source>
</evidence>
<dbReference type="Proteomes" id="UP000094707">
    <property type="component" value="Chromosome I"/>
</dbReference>
<evidence type="ECO:0000256" key="9">
    <source>
        <dbReference type="PROSITE-ProRule" id="PRU10007"/>
    </source>
</evidence>
<dbReference type="FunFam" id="3.40.605.10:FF:000007">
    <property type="entry name" value="NAD/NADP-dependent betaine aldehyde dehydrogenase"/>
    <property type="match status" value="1"/>
</dbReference>
<evidence type="ECO:0000256" key="8">
    <source>
        <dbReference type="ARBA" id="ARBA00049147"/>
    </source>
</evidence>
<dbReference type="OrthoDB" id="6342at2157"/>
<dbReference type="PANTHER" id="PTHR42991:SF1">
    <property type="entry name" value="ALDEHYDE DEHYDROGENASE"/>
    <property type="match status" value="1"/>
</dbReference>
<evidence type="ECO:0000256" key="2">
    <source>
        <dbReference type="ARBA" id="ARBA00009986"/>
    </source>
</evidence>
<dbReference type="GO" id="GO:0008911">
    <property type="term" value="F:lactaldehyde dehydrogenase (NAD+) activity"/>
    <property type="evidence" value="ECO:0007669"/>
    <property type="project" value="UniProtKB-EC"/>
</dbReference>
<dbReference type="InterPro" id="IPR016160">
    <property type="entry name" value="Ald_DH_CS_CYS"/>
</dbReference>
<dbReference type="NCBIfam" id="NF040648">
    <property type="entry name" value="lactal_redase_Meth"/>
    <property type="match status" value="1"/>
</dbReference>
<evidence type="ECO:0000256" key="7">
    <source>
        <dbReference type="ARBA" id="ARBA00023027"/>
    </source>
</evidence>
<evidence type="ECO:0000256" key="1">
    <source>
        <dbReference type="ARBA" id="ARBA00005036"/>
    </source>
</evidence>
<dbReference type="EC" id="1.2.1.22" evidence="4"/>
<dbReference type="GeneID" id="30412716"/>
<evidence type="ECO:0000256" key="6">
    <source>
        <dbReference type="ARBA" id="ARBA00023002"/>
    </source>
</evidence>
<dbReference type="InterPro" id="IPR016163">
    <property type="entry name" value="Ald_DH_C"/>
</dbReference>
<dbReference type="InterPro" id="IPR016161">
    <property type="entry name" value="Ald_DH/histidinol_DH"/>
</dbReference>
<dbReference type="AlphaFoldDB" id="A0A1D3L490"/>
<dbReference type="Pfam" id="PF00171">
    <property type="entry name" value="Aldedh"/>
    <property type="match status" value="1"/>
</dbReference>
<gene>
    <name evidence="12" type="ORF">MCBB_1878</name>
</gene>
<evidence type="ECO:0000256" key="5">
    <source>
        <dbReference type="ARBA" id="ARBA00019663"/>
    </source>
</evidence>
<dbReference type="InterPro" id="IPR051020">
    <property type="entry name" value="ALDH-related_metabolic_enz"/>
</dbReference>
<evidence type="ECO:0000256" key="4">
    <source>
        <dbReference type="ARBA" id="ARBA00013052"/>
    </source>
</evidence>
<evidence type="ECO:0000256" key="3">
    <source>
        <dbReference type="ARBA" id="ARBA00011881"/>
    </source>
</evidence>
<dbReference type="InterPro" id="IPR015590">
    <property type="entry name" value="Aldehyde_DH_dom"/>
</dbReference>
<dbReference type="EMBL" id="LT607756">
    <property type="protein sequence ID" value="SCG86427.1"/>
    <property type="molecule type" value="Genomic_DNA"/>
</dbReference>
<dbReference type="Gene3D" id="3.40.605.10">
    <property type="entry name" value="Aldehyde Dehydrogenase, Chain A, domain 1"/>
    <property type="match status" value="1"/>
</dbReference>
<dbReference type="SUPFAM" id="SSF53720">
    <property type="entry name" value="ALDH-like"/>
    <property type="match status" value="1"/>
</dbReference>
<feature type="active site" evidence="9">
    <location>
        <position position="244"/>
    </location>
</feature>
<protein>
    <recommendedName>
        <fullName evidence="5">Lactaldehyde dehydrogenase</fullName>
        <ecNumber evidence="4">1.2.1.22</ecNumber>
    </recommendedName>
</protein>
<dbReference type="KEGG" id="mcub:MCBB_1878"/>
<dbReference type="UniPathway" id="UPA00071"/>
<dbReference type="PROSITE" id="PS00687">
    <property type="entry name" value="ALDEHYDE_DEHYDR_GLU"/>
    <property type="match status" value="1"/>
</dbReference>
<dbReference type="RefSeq" id="WP_071907491.1">
    <property type="nucleotide sequence ID" value="NZ_LT607756.1"/>
</dbReference>
<evidence type="ECO:0000256" key="10">
    <source>
        <dbReference type="RuleBase" id="RU003345"/>
    </source>
</evidence>
<dbReference type="FunFam" id="3.40.309.10:FF:000009">
    <property type="entry name" value="Aldehyde dehydrogenase A"/>
    <property type="match status" value="1"/>
</dbReference>
<proteinExistence type="inferred from homology"/>
<accession>A0A1D3L490</accession>
<dbReference type="STRING" id="118062.MCBB_1878"/>
<feature type="domain" description="Aldehyde dehydrogenase" evidence="11">
    <location>
        <begin position="13"/>
        <end position="465"/>
    </location>
</feature>
<dbReference type="PATRIC" id="fig|129848.4.peg.1921"/>
<evidence type="ECO:0000313" key="13">
    <source>
        <dbReference type="Proteomes" id="UP000094707"/>
    </source>
</evidence>
<comment type="pathway">
    <text evidence="1">Cofactor biosynthesis; coenzyme F420 biosynthesis.</text>
</comment>
<dbReference type="InterPro" id="IPR029510">
    <property type="entry name" value="Ald_DH_CS_GLU"/>
</dbReference>
<reference evidence="12 13" key="1">
    <citation type="submission" date="2016-08" db="EMBL/GenBank/DDBJ databases">
        <authorList>
            <person name="Seilhamer J.J."/>
        </authorList>
    </citation>
    <scope>NUCLEOTIDE SEQUENCE [LARGE SCALE GENOMIC DNA]</scope>
    <source>
        <strain evidence="12">Buetzberg</strain>
    </source>
</reference>
<evidence type="ECO:0000313" key="12">
    <source>
        <dbReference type="EMBL" id="SCG86427.1"/>
    </source>
</evidence>
<name>A0A1D3L490_9EURY</name>
<comment type="subunit">
    <text evidence="3">Homotetramer.</text>
</comment>
<dbReference type="InterPro" id="IPR016162">
    <property type="entry name" value="Ald_DH_N"/>
</dbReference>
<dbReference type="PANTHER" id="PTHR42991">
    <property type="entry name" value="ALDEHYDE DEHYDROGENASE"/>
    <property type="match status" value="1"/>
</dbReference>
<organism evidence="12 13">
    <name type="scientific">Methanobacterium congolense</name>
    <dbReference type="NCBI Taxonomy" id="118062"/>
    <lineage>
        <taxon>Archaea</taxon>
        <taxon>Methanobacteriati</taxon>
        <taxon>Methanobacteriota</taxon>
        <taxon>Methanomada group</taxon>
        <taxon>Methanobacteria</taxon>
        <taxon>Methanobacteriales</taxon>
        <taxon>Methanobacteriaceae</taxon>
        <taxon>Methanobacterium</taxon>
    </lineage>
</organism>
<keyword evidence="13" id="KW-1185">Reference proteome</keyword>
<keyword evidence="7" id="KW-0520">NAD</keyword>
<dbReference type="Gene3D" id="3.40.309.10">
    <property type="entry name" value="Aldehyde Dehydrogenase, Chain A, domain 2"/>
    <property type="match status" value="1"/>
</dbReference>
<keyword evidence="6 10" id="KW-0560">Oxidoreductase</keyword>
<sequence>MKMFINGSLVDRDEKIDVKNPANNETIDTVPEATREDVKNALEAANRAKKVLGDMSARKISRILYDVYEVVLKSQEEFSRIITLETGKPIKDSRDEMKRSVLTLQLAAEEAKRIYGETVPMDAGIGGRTALGFTMKIPLGVVAAITPFNYPVNLAVHKIAPALAAKNSVVFKPSKEAPLAALKLGEVLGHHLPDGAVNAVTGPGSVVGDELVTNPIVNKVSFTGSVETGNAIANRAGMKKLTLELGGNDPIIVLEDADLEKAAVSTARGAYLNAGQVCIGVKRIIVQKGVAEEFIDLLIKETRKLKMGDPMDPETDIGPLINEEAAINVARTVGNALENGAQILLGGKREGAFYTPTVLDMVDPGMDMVCHETFGPVAPIIRAETVDEAFSIANNTPYGLQAGVFTSSIENALKAARTIEAGGVMINKQPTFRTDNMPFGGFKMSGMGKEGVKYAVEDMTRTKLVVFG</sequence>
<comment type="similarity">
    <text evidence="2 10">Belongs to the aldehyde dehydrogenase family.</text>
</comment>
<comment type="catalytic activity">
    <reaction evidence="8">
        <text>(S)-lactaldehyde + NAD(+) + H2O = (S)-lactate + NADH + 2 H(+)</text>
        <dbReference type="Rhea" id="RHEA:14277"/>
        <dbReference type="ChEBI" id="CHEBI:15377"/>
        <dbReference type="ChEBI" id="CHEBI:15378"/>
        <dbReference type="ChEBI" id="CHEBI:16651"/>
        <dbReference type="ChEBI" id="CHEBI:18041"/>
        <dbReference type="ChEBI" id="CHEBI:57540"/>
        <dbReference type="ChEBI" id="CHEBI:57945"/>
        <dbReference type="EC" id="1.2.1.22"/>
    </reaction>
</comment>